<reference evidence="2 3" key="1">
    <citation type="submission" date="2014-04" db="EMBL/GenBank/DDBJ databases">
        <authorList>
            <consortium name="DOE Joint Genome Institute"/>
            <person name="Kuo A."/>
            <person name="Kohler A."/>
            <person name="Costa M.D."/>
            <person name="Nagy L.G."/>
            <person name="Floudas D."/>
            <person name="Copeland A."/>
            <person name="Barry K.W."/>
            <person name="Cichocki N."/>
            <person name="Veneault-Fourrey C."/>
            <person name="LaButti K."/>
            <person name="Lindquist E.A."/>
            <person name="Lipzen A."/>
            <person name="Lundell T."/>
            <person name="Morin E."/>
            <person name="Murat C."/>
            <person name="Sun H."/>
            <person name="Tunlid A."/>
            <person name="Henrissat B."/>
            <person name="Grigoriev I.V."/>
            <person name="Hibbett D.S."/>
            <person name="Martin F."/>
            <person name="Nordberg H.P."/>
            <person name="Cantor M.N."/>
            <person name="Hua S.X."/>
        </authorList>
    </citation>
    <scope>NUCLEOTIDE SEQUENCE [LARGE SCALE GENOMIC DNA]</scope>
    <source>
        <strain evidence="2 3">441</strain>
    </source>
</reference>
<dbReference type="EMBL" id="KN833778">
    <property type="protein sequence ID" value="KIK19766.1"/>
    <property type="molecule type" value="Genomic_DNA"/>
</dbReference>
<name>A0A0C9YSR6_9AGAM</name>
<accession>A0A0C9YSR6</accession>
<dbReference type="Proteomes" id="UP000054018">
    <property type="component" value="Unassembled WGS sequence"/>
</dbReference>
<evidence type="ECO:0000313" key="3">
    <source>
        <dbReference type="Proteomes" id="UP000054018"/>
    </source>
</evidence>
<protein>
    <submittedName>
        <fullName evidence="2">Uncharacterized protein</fullName>
    </submittedName>
</protein>
<evidence type="ECO:0000313" key="2">
    <source>
        <dbReference type="EMBL" id="KIK19766.1"/>
    </source>
</evidence>
<proteinExistence type="predicted"/>
<gene>
    <name evidence="2" type="ORF">PISMIDRAFT_13418</name>
</gene>
<organism evidence="2 3">
    <name type="scientific">Pisolithus microcarpus 441</name>
    <dbReference type="NCBI Taxonomy" id="765257"/>
    <lineage>
        <taxon>Eukaryota</taxon>
        <taxon>Fungi</taxon>
        <taxon>Dikarya</taxon>
        <taxon>Basidiomycota</taxon>
        <taxon>Agaricomycotina</taxon>
        <taxon>Agaricomycetes</taxon>
        <taxon>Agaricomycetidae</taxon>
        <taxon>Boletales</taxon>
        <taxon>Sclerodermatineae</taxon>
        <taxon>Pisolithaceae</taxon>
        <taxon>Pisolithus</taxon>
    </lineage>
</organism>
<sequence length="57" mass="6142">MVHDLKLSGLTSVSLIGKRGNESPQTSSGTHAWDTPVSPASSWECQQLHFGVLDSNF</sequence>
<dbReference type="AlphaFoldDB" id="A0A0C9YSR6"/>
<dbReference type="HOGENOM" id="CLU_2997383_0_0_1"/>
<keyword evidence="3" id="KW-1185">Reference proteome</keyword>
<reference evidence="3" key="2">
    <citation type="submission" date="2015-01" db="EMBL/GenBank/DDBJ databases">
        <title>Evolutionary Origins and Diversification of the Mycorrhizal Mutualists.</title>
        <authorList>
            <consortium name="DOE Joint Genome Institute"/>
            <consortium name="Mycorrhizal Genomics Consortium"/>
            <person name="Kohler A."/>
            <person name="Kuo A."/>
            <person name="Nagy L.G."/>
            <person name="Floudas D."/>
            <person name="Copeland A."/>
            <person name="Barry K.W."/>
            <person name="Cichocki N."/>
            <person name="Veneault-Fourrey C."/>
            <person name="LaButti K."/>
            <person name="Lindquist E.A."/>
            <person name="Lipzen A."/>
            <person name="Lundell T."/>
            <person name="Morin E."/>
            <person name="Murat C."/>
            <person name="Riley R."/>
            <person name="Ohm R."/>
            <person name="Sun H."/>
            <person name="Tunlid A."/>
            <person name="Henrissat B."/>
            <person name="Grigoriev I.V."/>
            <person name="Hibbett D.S."/>
            <person name="Martin F."/>
        </authorList>
    </citation>
    <scope>NUCLEOTIDE SEQUENCE [LARGE SCALE GENOMIC DNA]</scope>
    <source>
        <strain evidence="3">441</strain>
    </source>
</reference>
<feature type="region of interest" description="Disordered" evidence="1">
    <location>
        <begin position="16"/>
        <end position="39"/>
    </location>
</feature>
<evidence type="ECO:0000256" key="1">
    <source>
        <dbReference type="SAM" id="MobiDB-lite"/>
    </source>
</evidence>